<dbReference type="PROSITE" id="PS50987">
    <property type="entry name" value="HTH_ARSR_2"/>
    <property type="match status" value="1"/>
</dbReference>
<dbReference type="CDD" id="cd00090">
    <property type="entry name" value="HTH_ARSR"/>
    <property type="match status" value="1"/>
</dbReference>
<dbReference type="PRINTS" id="PR00778">
    <property type="entry name" value="HTHARSR"/>
</dbReference>
<dbReference type="Gene3D" id="1.10.10.10">
    <property type="entry name" value="Winged helix-like DNA-binding domain superfamily/Winged helix DNA-binding domain"/>
    <property type="match status" value="1"/>
</dbReference>
<dbReference type="NCBIfam" id="NF033788">
    <property type="entry name" value="HTH_metalloreg"/>
    <property type="match status" value="1"/>
</dbReference>
<dbReference type="InterPro" id="IPR001845">
    <property type="entry name" value="HTH_ArsR_DNA-bd_dom"/>
</dbReference>
<keyword evidence="2" id="KW-0238">DNA-binding</keyword>
<proteinExistence type="predicted"/>
<evidence type="ECO:0000313" key="5">
    <source>
        <dbReference type="EMBL" id="SDI64941.1"/>
    </source>
</evidence>
<dbReference type="InterPro" id="IPR011991">
    <property type="entry name" value="ArsR-like_HTH"/>
</dbReference>
<keyword evidence="1" id="KW-0805">Transcription regulation</keyword>
<evidence type="ECO:0000256" key="2">
    <source>
        <dbReference type="ARBA" id="ARBA00023125"/>
    </source>
</evidence>
<dbReference type="InterPro" id="IPR051081">
    <property type="entry name" value="HTH_MetalResp_TranReg"/>
</dbReference>
<evidence type="ECO:0000259" key="4">
    <source>
        <dbReference type="PROSITE" id="PS50987"/>
    </source>
</evidence>
<dbReference type="GO" id="GO:0003700">
    <property type="term" value="F:DNA-binding transcription factor activity"/>
    <property type="evidence" value="ECO:0007669"/>
    <property type="project" value="InterPro"/>
</dbReference>
<keyword evidence="3" id="KW-0804">Transcription</keyword>
<dbReference type="InterPro" id="IPR036388">
    <property type="entry name" value="WH-like_DNA-bd_sf"/>
</dbReference>
<feature type="domain" description="HTH arsR-type" evidence="4">
    <location>
        <begin position="1"/>
        <end position="76"/>
    </location>
</feature>
<organism evidence="5 6">
    <name type="scientific">Proteiniclasticum ruminis</name>
    <dbReference type="NCBI Taxonomy" id="398199"/>
    <lineage>
        <taxon>Bacteria</taxon>
        <taxon>Bacillati</taxon>
        <taxon>Bacillota</taxon>
        <taxon>Clostridia</taxon>
        <taxon>Eubacteriales</taxon>
        <taxon>Clostridiaceae</taxon>
        <taxon>Proteiniclasticum</taxon>
    </lineage>
</organism>
<accession>A0A1G8MAI2</accession>
<reference evidence="5 6" key="1">
    <citation type="submission" date="2016-10" db="EMBL/GenBank/DDBJ databases">
        <authorList>
            <person name="de Groot N.N."/>
        </authorList>
    </citation>
    <scope>NUCLEOTIDE SEQUENCE [LARGE SCALE GENOMIC DNA]</scope>
    <source>
        <strain evidence="5 6">CGMCC 1.5058</strain>
    </source>
</reference>
<evidence type="ECO:0000313" key="6">
    <source>
        <dbReference type="Proteomes" id="UP000183255"/>
    </source>
</evidence>
<dbReference type="Pfam" id="PF01022">
    <property type="entry name" value="HTH_5"/>
    <property type="match status" value="1"/>
</dbReference>
<sequence>MRILYLLSEGELCACELEGILSMSQSNVSRHLAKLNEALVTDYRKDAKYSYYRLKRETLKSYPFISSMIESLKGEKIYEEDWKRLQEYKVKNYNCESLKENVLLFMNEERVV</sequence>
<dbReference type="PANTHER" id="PTHR33154:SF18">
    <property type="entry name" value="ARSENICAL RESISTANCE OPERON REPRESSOR"/>
    <property type="match status" value="1"/>
</dbReference>
<evidence type="ECO:0000256" key="3">
    <source>
        <dbReference type="ARBA" id="ARBA00023163"/>
    </source>
</evidence>
<evidence type="ECO:0000256" key="1">
    <source>
        <dbReference type="ARBA" id="ARBA00023015"/>
    </source>
</evidence>
<dbReference type="EMBL" id="FNDZ01000003">
    <property type="protein sequence ID" value="SDI64941.1"/>
    <property type="molecule type" value="Genomic_DNA"/>
</dbReference>
<dbReference type="GO" id="GO:0003677">
    <property type="term" value="F:DNA binding"/>
    <property type="evidence" value="ECO:0007669"/>
    <property type="project" value="UniProtKB-KW"/>
</dbReference>
<dbReference type="InterPro" id="IPR036390">
    <property type="entry name" value="WH_DNA-bd_sf"/>
</dbReference>
<gene>
    <name evidence="5" type="ORF">SAMN05421804_103332</name>
</gene>
<dbReference type="AlphaFoldDB" id="A0A1G8MAI2"/>
<dbReference type="Proteomes" id="UP000183255">
    <property type="component" value="Unassembled WGS sequence"/>
</dbReference>
<dbReference type="SUPFAM" id="SSF46785">
    <property type="entry name" value="Winged helix' DNA-binding domain"/>
    <property type="match status" value="1"/>
</dbReference>
<dbReference type="PANTHER" id="PTHR33154">
    <property type="entry name" value="TRANSCRIPTIONAL REGULATOR, ARSR FAMILY"/>
    <property type="match status" value="1"/>
</dbReference>
<dbReference type="SMART" id="SM00418">
    <property type="entry name" value="HTH_ARSR"/>
    <property type="match status" value="1"/>
</dbReference>
<protein>
    <submittedName>
        <fullName evidence="5">ArsR family transcriptional regulator</fullName>
    </submittedName>
</protein>
<name>A0A1G8MAI2_9CLOT</name>